<reference evidence="3" key="1">
    <citation type="submission" date="2023-06" db="EMBL/GenBank/DDBJ databases">
        <title>Genome-scale phylogeny and comparative genomics of the fungal order Sordariales.</title>
        <authorList>
            <consortium name="Lawrence Berkeley National Laboratory"/>
            <person name="Hensen N."/>
            <person name="Bonometti L."/>
            <person name="Westerberg I."/>
            <person name="Brannstrom I.O."/>
            <person name="Guillou S."/>
            <person name="Cros-Aarteil S."/>
            <person name="Calhoun S."/>
            <person name="Haridas S."/>
            <person name="Kuo A."/>
            <person name="Mondo S."/>
            <person name="Pangilinan J."/>
            <person name="Riley R."/>
            <person name="LaButti K."/>
            <person name="Andreopoulos B."/>
            <person name="Lipzen A."/>
            <person name="Chen C."/>
            <person name="Yanf M."/>
            <person name="Daum C."/>
            <person name="Ng V."/>
            <person name="Clum A."/>
            <person name="Steindorff A."/>
            <person name="Ohm R."/>
            <person name="Martin F."/>
            <person name="Silar P."/>
            <person name="Natvig D."/>
            <person name="Lalanne C."/>
            <person name="Gautier V."/>
            <person name="Ament-velasquez S.L."/>
            <person name="Kruys A."/>
            <person name="Hutchinson M.I."/>
            <person name="Powell A.J."/>
            <person name="Barry K."/>
            <person name="Miller A.N."/>
            <person name="Grigoriev I.V."/>
            <person name="Debuchy R."/>
            <person name="Gladieux P."/>
            <person name="Thoren M.H."/>
            <person name="Johannesson H."/>
        </authorList>
    </citation>
    <scope>NUCLEOTIDE SEQUENCE</scope>
    <source>
        <strain evidence="3">SMH3187-1</strain>
    </source>
</reference>
<dbReference type="EMBL" id="JAUKUD010000005">
    <property type="protein sequence ID" value="KAK0744026.1"/>
    <property type="molecule type" value="Genomic_DNA"/>
</dbReference>
<feature type="region of interest" description="Disordered" evidence="1">
    <location>
        <begin position="564"/>
        <end position="770"/>
    </location>
</feature>
<feature type="compositionally biased region" description="Basic and acidic residues" evidence="1">
    <location>
        <begin position="739"/>
        <end position="748"/>
    </location>
</feature>
<feature type="compositionally biased region" description="Polar residues" evidence="1">
    <location>
        <begin position="476"/>
        <end position="492"/>
    </location>
</feature>
<feature type="compositionally biased region" description="Low complexity" evidence="1">
    <location>
        <begin position="601"/>
        <end position="610"/>
    </location>
</feature>
<evidence type="ECO:0000313" key="4">
    <source>
        <dbReference type="Proteomes" id="UP001172155"/>
    </source>
</evidence>
<feature type="domain" description="HAUS augmin-like complex subunit 6 N-terminal" evidence="2">
    <location>
        <begin position="91"/>
        <end position="323"/>
    </location>
</feature>
<feature type="compositionally biased region" description="Low complexity" evidence="1">
    <location>
        <begin position="33"/>
        <end position="80"/>
    </location>
</feature>
<feature type="region of interest" description="Disordered" evidence="1">
    <location>
        <begin position="798"/>
        <end position="821"/>
    </location>
</feature>
<dbReference type="AlphaFoldDB" id="A0AA40ER71"/>
<feature type="region of interest" description="Disordered" evidence="1">
    <location>
        <begin position="1"/>
        <end position="80"/>
    </location>
</feature>
<keyword evidence="4" id="KW-1185">Reference proteome</keyword>
<accession>A0AA40ER71</accession>
<feature type="region of interest" description="Disordered" evidence="1">
    <location>
        <begin position="467"/>
        <end position="547"/>
    </location>
</feature>
<feature type="region of interest" description="Disordered" evidence="1">
    <location>
        <begin position="428"/>
        <end position="450"/>
    </location>
</feature>
<comment type="caution">
    <text evidence="3">The sequence shown here is derived from an EMBL/GenBank/DDBJ whole genome shotgun (WGS) entry which is preliminary data.</text>
</comment>
<evidence type="ECO:0000313" key="3">
    <source>
        <dbReference type="EMBL" id="KAK0744026.1"/>
    </source>
</evidence>
<feature type="compositionally biased region" description="Low complexity" evidence="1">
    <location>
        <begin position="564"/>
        <end position="577"/>
    </location>
</feature>
<feature type="compositionally biased region" description="Basic residues" evidence="1">
    <location>
        <begin position="434"/>
        <end position="443"/>
    </location>
</feature>
<dbReference type="Pfam" id="PF14661">
    <property type="entry name" value="HAUS6_N"/>
    <property type="match status" value="1"/>
</dbReference>
<sequence>MATHSGPPAAARPRSIRVPPNSSRSILNPARPPSSTGRPPSSHGRPPSSHGRPPSSHGRPPSSAGTNASGSTTASPLPTGTTGTVSSLSLFLTNLRLLDLDLYPDWPDINALTFSTKDLAQGQKKRIQCVEWALFHLFALWDPYEARDRLQPFFPPLDQVQSLNLRAALLRSLEHAKKNGVLGRDAVVRKTMLDECKGERLEEALAAFSSAVLKRLVAEQQLNEPEFPAVAQTLALENRGYSGDRVELASLILAHKVSLHRTLDTKNDARAQYRDFSQFLGLKEKILARRQAQALALQEHAGDEEVSNDFKLDVWRTVRNNWSGNEGWMDALLFGDTRARKDGLLSTPFDRVWRRVESGRLAELEDKAGGMLEQLDDKVRSQKARLARWQSFRTKMFGETGTESRQTTIEARPVKTGVDLGFRAHETLHLGRTSPRKLARSKPSKTQAEYDDVARSLRMELADLNPENAPIPTFFQRPTASANETNRNSLDTSHSEHDAVSELSDLDDDMSNSHPPSPSRSSAQRSEPGLRRTNRLHQERSFPSSNEADIAQWRSAALHSRSSLLPITRSPSVSPTRSPERRPSPPAIHPSPSPSPPARSPPRIEASPPRVVLISPPRHIPAASHRTPSPERPISPTQLLADQILASVEAASPSPLKKRHTLSLAERTRLSMARGSLLPGDGGEQHKEPDADPLPLKRAPSTSDRQRQSSVGDAGDTGADEYEDLASRTRRSMAGFEAVQKKAQLERRRSLRKSKQFLPVGGTGRNSTYFPAVDEEENSTLLLAEELMGVEDQDAVFRSRPKIKTSPVGTPIRRNSWGDDD</sequence>
<evidence type="ECO:0000259" key="2">
    <source>
        <dbReference type="Pfam" id="PF14661"/>
    </source>
</evidence>
<feature type="compositionally biased region" description="Polar residues" evidence="1">
    <location>
        <begin position="700"/>
        <end position="711"/>
    </location>
</feature>
<gene>
    <name evidence="3" type="ORF">B0T18DRAFT_416400</name>
</gene>
<name>A0AA40ER71_9PEZI</name>
<evidence type="ECO:0000256" key="1">
    <source>
        <dbReference type="SAM" id="MobiDB-lite"/>
    </source>
</evidence>
<organism evidence="3 4">
    <name type="scientific">Schizothecium vesticola</name>
    <dbReference type="NCBI Taxonomy" id="314040"/>
    <lineage>
        <taxon>Eukaryota</taxon>
        <taxon>Fungi</taxon>
        <taxon>Dikarya</taxon>
        <taxon>Ascomycota</taxon>
        <taxon>Pezizomycotina</taxon>
        <taxon>Sordariomycetes</taxon>
        <taxon>Sordariomycetidae</taxon>
        <taxon>Sordariales</taxon>
        <taxon>Schizotheciaceae</taxon>
        <taxon>Schizothecium</taxon>
    </lineage>
</organism>
<proteinExistence type="predicted"/>
<protein>
    <submittedName>
        <fullName evidence="3">HAUS augmin-like complex subunit 6 N-terminus-domain-containing protein</fullName>
    </submittedName>
</protein>
<dbReference type="InterPro" id="IPR028163">
    <property type="entry name" value="HAUS_6_N"/>
</dbReference>
<feature type="compositionally biased region" description="Pro residues" evidence="1">
    <location>
        <begin position="584"/>
        <end position="600"/>
    </location>
</feature>
<dbReference type="Proteomes" id="UP001172155">
    <property type="component" value="Unassembled WGS sequence"/>
</dbReference>